<dbReference type="Proteomes" id="UP000663855">
    <property type="component" value="Unassembled WGS sequence"/>
</dbReference>
<organism evidence="2 4">
    <name type="scientific">Rotaria magnacalcarata</name>
    <dbReference type="NCBI Taxonomy" id="392030"/>
    <lineage>
        <taxon>Eukaryota</taxon>
        <taxon>Metazoa</taxon>
        <taxon>Spiralia</taxon>
        <taxon>Gnathifera</taxon>
        <taxon>Rotifera</taxon>
        <taxon>Eurotatoria</taxon>
        <taxon>Bdelloidea</taxon>
        <taxon>Philodinida</taxon>
        <taxon>Philodinidae</taxon>
        <taxon>Rotaria</taxon>
    </lineage>
</organism>
<comment type="caution">
    <text evidence="2">The sequence shown here is derived from an EMBL/GenBank/DDBJ whole genome shotgun (WGS) entry which is preliminary data.</text>
</comment>
<accession>A0A814PSS6</accession>
<dbReference type="AlphaFoldDB" id="A0A814PSS6"/>
<evidence type="ECO:0000313" key="2">
    <source>
        <dbReference type="EMBL" id="CAF1110275.1"/>
    </source>
</evidence>
<sequence>MLYSSMIRTNTNDAQVECSTSTSSEDSIGDESDSSENTDSSNINQATPQRRKKDETTDTTKSLTRSLSTLAIATNANLLNLPLSSLTLAIKPNSLELPHDRKHRQETYNMLNQLIFGIRQQKLKRKEIYELPPLLKQIIRCLYPSDIDGNNCLQKPDIVFNLKSFIELFRI</sequence>
<feature type="compositionally biased region" description="Acidic residues" evidence="1">
    <location>
        <begin position="27"/>
        <end position="36"/>
    </location>
</feature>
<reference evidence="2" key="1">
    <citation type="submission" date="2021-02" db="EMBL/GenBank/DDBJ databases">
        <authorList>
            <person name="Nowell W R."/>
        </authorList>
    </citation>
    <scope>NUCLEOTIDE SEQUENCE</scope>
</reference>
<name>A0A814PSS6_9BILA</name>
<protein>
    <submittedName>
        <fullName evidence="2">Uncharacterized protein</fullName>
    </submittedName>
</protein>
<dbReference type="Proteomes" id="UP000681720">
    <property type="component" value="Unassembled WGS sequence"/>
</dbReference>
<evidence type="ECO:0000313" key="3">
    <source>
        <dbReference type="EMBL" id="CAF3965609.1"/>
    </source>
</evidence>
<feature type="region of interest" description="Disordered" evidence="1">
    <location>
        <begin position="1"/>
        <end position="61"/>
    </location>
</feature>
<proteinExistence type="predicted"/>
<evidence type="ECO:0000313" key="4">
    <source>
        <dbReference type="Proteomes" id="UP000663855"/>
    </source>
</evidence>
<evidence type="ECO:0000256" key="1">
    <source>
        <dbReference type="SAM" id="MobiDB-lite"/>
    </source>
</evidence>
<feature type="compositionally biased region" description="Polar residues" evidence="1">
    <location>
        <begin position="1"/>
        <end position="18"/>
    </location>
</feature>
<gene>
    <name evidence="2" type="ORF">CJN711_LOCUS7593</name>
    <name evidence="3" type="ORF">GIL414_LOCUS9871</name>
</gene>
<dbReference type="EMBL" id="CAJNOV010002597">
    <property type="protein sequence ID" value="CAF1110275.1"/>
    <property type="molecule type" value="Genomic_DNA"/>
</dbReference>
<dbReference type="EMBL" id="CAJOBJ010003441">
    <property type="protein sequence ID" value="CAF3965609.1"/>
    <property type="molecule type" value="Genomic_DNA"/>
</dbReference>